<protein>
    <submittedName>
        <fullName evidence="3">Nexin_C domain-containing protein</fullName>
    </submittedName>
</protein>
<dbReference type="STRING" id="102285.A0A0R3TA59"/>
<reference evidence="1 2" key="2">
    <citation type="submission" date="2018-11" db="EMBL/GenBank/DDBJ databases">
        <authorList>
            <consortium name="Pathogen Informatics"/>
        </authorList>
    </citation>
    <scope>NUCLEOTIDE SEQUENCE [LARGE SCALE GENOMIC DNA]</scope>
</reference>
<evidence type="ECO:0000313" key="1">
    <source>
        <dbReference type="EMBL" id="VDN99806.1"/>
    </source>
</evidence>
<dbReference type="AlphaFoldDB" id="A0A0R3TA59"/>
<dbReference type="EMBL" id="UZAE01002504">
    <property type="protein sequence ID" value="VDN99806.1"/>
    <property type="molecule type" value="Genomic_DNA"/>
</dbReference>
<dbReference type="OrthoDB" id="5772781at2759"/>
<sequence>MEEFGFDEIFCFFFAEELASYLGQETTREGVQRVFDLLQQPCLNRRLVHCLLEGVIRLLLADQTTRLNEIYAQDYSRHSR</sequence>
<proteinExistence type="predicted"/>
<evidence type="ECO:0000313" key="2">
    <source>
        <dbReference type="Proteomes" id="UP000278807"/>
    </source>
</evidence>
<accession>A0A0R3TA59</accession>
<name>A0A0R3TA59_RODNA</name>
<reference evidence="3" key="1">
    <citation type="submission" date="2017-02" db="UniProtKB">
        <authorList>
            <consortium name="WormBaseParasite"/>
        </authorList>
    </citation>
    <scope>IDENTIFICATION</scope>
</reference>
<dbReference type="Proteomes" id="UP000278807">
    <property type="component" value="Unassembled WGS sequence"/>
</dbReference>
<keyword evidence="2" id="KW-1185">Reference proteome</keyword>
<evidence type="ECO:0000313" key="3">
    <source>
        <dbReference type="WBParaSite" id="HNAJ_0000394801-mRNA-1"/>
    </source>
</evidence>
<gene>
    <name evidence="1" type="ORF">HNAJ_LOCUS3947</name>
</gene>
<dbReference type="WBParaSite" id="HNAJ_0000394801-mRNA-1">
    <property type="protein sequence ID" value="HNAJ_0000394801-mRNA-1"/>
    <property type="gene ID" value="HNAJ_0000394801"/>
</dbReference>
<organism evidence="3">
    <name type="scientific">Rodentolepis nana</name>
    <name type="common">Dwarf tapeworm</name>
    <name type="synonym">Hymenolepis nana</name>
    <dbReference type="NCBI Taxonomy" id="102285"/>
    <lineage>
        <taxon>Eukaryota</taxon>
        <taxon>Metazoa</taxon>
        <taxon>Spiralia</taxon>
        <taxon>Lophotrochozoa</taxon>
        <taxon>Platyhelminthes</taxon>
        <taxon>Cestoda</taxon>
        <taxon>Eucestoda</taxon>
        <taxon>Cyclophyllidea</taxon>
        <taxon>Hymenolepididae</taxon>
        <taxon>Rodentolepis</taxon>
    </lineage>
</organism>